<dbReference type="Proteomes" id="UP001153069">
    <property type="component" value="Unassembled WGS sequence"/>
</dbReference>
<evidence type="ECO:0000256" key="1">
    <source>
        <dbReference type="PROSITE-ProRule" id="PRU00042"/>
    </source>
</evidence>
<keyword evidence="1" id="KW-0863">Zinc-finger</keyword>
<dbReference type="InterPro" id="IPR013087">
    <property type="entry name" value="Znf_C2H2_type"/>
</dbReference>
<gene>
    <name evidence="4" type="ORF">SEMRO_48_G028380.1</name>
</gene>
<feature type="region of interest" description="Disordered" evidence="2">
    <location>
        <begin position="88"/>
        <end position="166"/>
    </location>
</feature>
<dbReference type="GO" id="GO:0008270">
    <property type="term" value="F:zinc ion binding"/>
    <property type="evidence" value="ECO:0007669"/>
    <property type="project" value="UniProtKB-KW"/>
</dbReference>
<evidence type="ECO:0000313" key="5">
    <source>
        <dbReference type="Proteomes" id="UP001153069"/>
    </source>
</evidence>
<proteinExistence type="predicted"/>
<keyword evidence="1" id="KW-0479">Metal-binding</keyword>
<reference evidence="4" key="1">
    <citation type="submission" date="2020-06" db="EMBL/GenBank/DDBJ databases">
        <authorList>
            <consortium name="Plant Systems Biology data submission"/>
        </authorList>
    </citation>
    <scope>NUCLEOTIDE SEQUENCE</scope>
    <source>
        <strain evidence="4">D6</strain>
    </source>
</reference>
<feature type="domain" description="C2H2-type" evidence="3">
    <location>
        <begin position="75"/>
        <end position="103"/>
    </location>
</feature>
<evidence type="ECO:0000259" key="3">
    <source>
        <dbReference type="PROSITE" id="PS50157"/>
    </source>
</evidence>
<dbReference type="PROSITE" id="PS50157">
    <property type="entry name" value="ZINC_FINGER_C2H2_2"/>
    <property type="match status" value="1"/>
</dbReference>
<keyword evidence="1" id="KW-0862">Zinc</keyword>
<sequence length="193" mass="20975">MTMNWKDLVASCSFFSEEERARLEQEIQKEGYDNIDVLKGLTRAEIESDLGLKRAHAILLHNVLSRPLVAVLPIEACSDCDKTCASSAQLNQHKDTAHKKKKSATVNDEDDSKPPAKRRASKKAGVDANVADSKPPAKRRKKADVDVGAADSKAPATRRSKRAQGMSAMAPLAELVHNILVQQAKSGGSYAEI</sequence>
<accession>A0A9N8D9K7</accession>
<comment type="caution">
    <text evidence="4">The sequence shown here is derived from an EMBL/GenBank/DDBJ whole genome shotgun (WGS) entry which is preliminary data.</text>
</comment>
<dbReference type="AlphaFoldDB" id="A0A9N8D9K7"/>
<evidence type="ECO:0000313" key="4">
    <source>
        <dbReference type="EMBL" id="CAB9498918.1"/>
    </source>
</evidence>
<dbReference type="EMBL" id="CAICTM010000048">
    <property type="protein sequence ID" value="CAB9498918.1"/>
    <property type="molecule type" value="Genomic_DNA"/>
</dbReference>
<keyword evidence="5" id="KW-1185">Reference proteome</keyword>
<name>A0A9N8D9K7_9STRA</name>
<protein>
    <recommendedName>
        <fullName evidence="3">C2H2-type domain-containing protein</fullName>
    </recommendedName>
</protein>
<organism evidence="4 5">
    <name type="scientific">Seminavis robusta</name>
    <dbReference type="NCBI Taxonomy" id="568900"/>
    <lineage>
        <taxon>Eukaryota</taxon>
        <taxon>Sar</taxon>
        <taxon>Stramenopiles</taxon>
        <taxon>Ochrophyta</taxon>
        <taxon>Bacillariophyta</taxon>
        <taxon>Bacillariophyceae</taxon>
        <taxon>Bacillariophycidae</taxon>
        <taxon>Naviculales</taxon>
        <taxon>Naviculaceae</taxon>
        <taxon>Seminavis</taxon>
    </lineage>
</organism>
<evidence type="ECO:0000256" key="2">
    <source>
        <dbReference type="SAM" id="MobiDB-lite"/>
    </source>
</evidence>
<dbReference type="PROSITE" id="PS00028">
    <property type="entry name" value="ZINC_FINGER_C2H2_1"/>
    <property type="match status" value="1"/>
</dbReference>